<gene>
    <name evidence="2" type="ORF">INT45_010288</name>
</gene>
<dbReference type="Proteomes" id="UP000646827">
    <property type="component" value="Unassembled WGS sequence"/>
</dbReference>
<evidence type="ECO:0000313" key="2">
    <source>
        <dbReference type="EMBL" id="KAG2217356.1"/>
    </source>
</evidence>
<protein>
    <recommendedName>
        <fullName evidence="1">Helitron helicase-like domain-containing protein</fullName>
    </recommendedName>
</protein>
<dbReference type="EMBL" id="JAEPRB010000305">
    <property type="protein sequence ID" value="KAG2217356.1"/>
    <property type="molecule type" value="Genomic_DNA"/>
</dbReference>
<dbReference type="InterPro" id="IPR025476">
    <property type="entry name" value="Helitron_helicase-like"/>
</dbReference>
<proteinExistence type="predicted"/>
<feature type="domain" description="Helitron helicase-like" evidence="1">
    <location>
        <begin position="166"/>
        <end position="285"/>
    </location>
</feature>
<reference evidence="2 3" key="1">
    <citation type="submission" date="2020-12" db="EMBL/GenBank/DDBJ databases">
        <title>Metabolic potential, ecology and presence of endohyphal bacteria is reflected in genomic diversity of Mucoromycotina.</title>
        <authorList>
            <person name="Muszewska A."/>
            <person name="Okrasinska A."/>
            <person name="Steczkiewicz K."/>
            <person name="Drgas O."/>
            <person name="Orlowska M."/>
            <person name="Perlinska-Lenart U."/>
            <person name="Aleksandrzak-Piekarczyk T."/>
            <person name="Szatraj K."/>
            <person name="Zielenkiewicz U."/>
            <person name="Pilsyk S."/>
            <person name="Malc E."/>
            <person name="Mieczkowski P."/>
            <person name="Kruszewska J.S."/>
            <person name="Biernat P."/>
            <person name="Pawlowska J."/>
        </authorList>
    </citation>
    <scope>NUCLEOTIDE SEQUENCE [LARGE SCALE GENOMIC DNA]</scope>
    <source>
        <strain evidence="2 3">CBS 142.35</strain>
    </source>
</reference>
<accession>A0A8H7VBR5</accession>
<evidence type="ECO:0000259" key="1">
    <source>
        <dbReference type="Pfam" id="PF14214"/>
    </source>
</evidence>
<evidence type="ECO:0000313" key="3">
    <source>
        <dbReference type="Proteomes" id="UP000646827"/>
    </source>
</evidence>
<dbReference type="PANTHER" id="PTHR45786:SF74">
    <property type="entry name" value="ATP-DEPENDENT DNA HELICASE"/>
    <property type="match status" value="1"/>
</dbReference>
<dbReference type="PANTHER" id="PTHR45786">
    <property type="entry name" value="DNA BINDING PROTEIN-LIKE"/>
    <property type="match status" value="1"/>
</dbReference>
<dbReference type="AlphaFoldDB" id="A0A8H7VBR5"/>
<dbReference type="OrthoDB" id="3366231at2759"/>
<organism evidence="2 3">
    <name type="scientific">Circinella minor</name>
    <dbReference type="NCBI Taxonomy" id="1195481"/>
    <lineage>
        <taxon>Eukaryota</taxon>
        <taxon>Fungi</taxon>
        <taxon>Fungi incertae sedis</taxon>
        <taxon>Mucoromycota</taxon>
        <taxon>Mucoromycotina</taxon>
        <taxon>Mucoromycetes</taxon>
        <taxon>Mucorales</taxon>
        <taxon>Lichtheimiaceae</taxon>
        <taxon>Circinella</taxon>
    </lineage>
</organism>
<keyword evidence="3" id="KW-1185">Reference proteome</keyword>
<dbReference type="Pfam" id="PF14214">
    <property type="entry name" value="Helitron_like_N"/>
    <property type="match status" value="1"/>
</dbReference>
<sequence>MRSGGVSTFCTNGTMYHDIGSLRLEQQAFVRQAAGELPAEQEHIPQQQQERPKFAQVYFAGKEEQLATQETLFSGLRNETISTLQTVMQESNSYAQGLLNAHKTSGDRPFGTLRVVIRSAANLGRRYDQQSYPEVAAMIVKNTVDGKSLPHEINDLRADLYNVIGYNVDLRQIGHSIILPSSFTRGPQYIKQMLHDRLVIIRQRGNPTLFITFMCNLQWPEIQSELLLPGQQAFNRPDLCSQVFHMKITDMLAHIKESNCFDRVVGYVATVEFQKHGLPHIHILLILHHEDRPHNPANYD</sequence>
<name>A0A8H7VBR5_9FUNG</name>
<comment type="caution">
    <text evidence="2">The sequence shown here is derived from an EMBL/GenBank/DDBJ whole genome shotgun (WGS) entry which is preliminary data.</text>
</comment>